<dbReference type="AlphaFoldDB" id="A0A4V5TRR2"/>
<organism evidence="3 4">
    <name type="scientific">Bacillus wiedmannii</name>
    <dbReference type="NCBI Taxonomy" id="1890302"/>
    <lineage>
        <taxon>Bacteria</taxon>
        <taxon>Bacillati</taxon>
        <taxon>Bacillota</taxon>
        <taxon>Bacilli</taxon>
        <taxon>Bacillales</taxon>
        <taxon>Bacillaceae</taxon>
        <taxon>Bacillus</taxon>
        <taxon>Bacillus cereus group</taxon>
    </lineage>
</organism>
<dbReference type="Proteomes" id="UP000305222">
    <property type="component" value="Unassembled WGS sequence"/>
</dbReference>
<feature type="non-terminal residue" evidence="3">
    <location>
        <position position="116"/>
    </location>
</feature>
<keyword evidence="2" id="KW-0597">Phosphoprotein</keyword>
<dbReference type="PANTHER" id="PTHR45527:SF1">
    <property type="entry name" value="FATTY ACID SYNTHASE"/>
    <property type="match status" value="1"/>
</dbReference>
<evidence type="ECO:0000313" key="3">
    <source>
        <dbReference type="EMBL" id="TKI83203.1"/>
    </source>
</evidence>
<gene>
    <name evidence="3" type="ORF">FC699_32335</name>
</gene>
<accession>A0A4V5TRR2</accession>
<protein>
    <submittedName>
        <fullName evidence="3">Amino acid adenylation domain-containing protein</fullName>
    </submittedName>
</protein>
<dbReference type="SUPFAM" id="SSF56801">
    <property type="entry name" value="Acetyl-CoA synthetase-like"/>
    <property type="match status" value="1"/>
</dbReference>
<feature type="non-terminal residue" evidence="3">
    <location>
        <position position="1"/>
    </location>
</feature>
<name>A0A4V5TRR2_9BACI</name>
<keyword evidence="1" id="KW-0596">Phosphopantetheine</keyword>
<dbReference type="Gene3D" id="3.30.300.30">
    <property type="match status" value="1"/>
</dbReference>
<proteinExistence type="predicted"/>
<dbReference type="GO" id="GO:0044550">
    <property type="term" value="P:secondary metabolite biosynthetic process"/>
    <property type="evidence" value="ECO:0007669"/>
    <property type="project" value="TreeGrafter"/>
</dbReference>
<reference evidence="3 4" key="1">
    <citation type="journal article" date="2019" name="Environ. Microbiol.">
        <title>An active ?-lactamase is a part of an orchestrated cell wall stress resistance network of Bacillus subtilis and related rhizosphere species.</title>
        <authorList>
            <person name="Bucher T."/>
            <person name="Keren-Paz A."/>
            <person name="Hausser J."/>
            <person name="Olender T."/>
            <person name="Cytryn E."/>
            <person name="Kolodkin-Gal I."/>
        </authorList>
    </citation>
    <scope>NUCLEOTIDE SEQUENCE [LARGE SCALE GENOMIC DNA]</scope>
    <source>
        <strain evidence="3 4">I5</strain>
    </source>
</reference>
<comment type="caution">
    <text evidence="3">The sequence shown here is derived from an EMBL/GenBank/DDBJ whole genome shotgun (WGS) entry which is preliminary data.</text>
</comment>
<dbReference type="PANTHER" id="PTHR45527">
    <property type="entry name" value="NONRIBOSOMAL PEPTIDE SYNTHETASE"/>
    <property type="match status" value="1"/>
</dbReference>
<dbReference type="Gene3D" id="2.30.38.10">
    <property type="entry name" value="Luciferase, Domain 3"/>
    <property type="match status" value="1"/>
</dbReference>
<evidence type="ECO:0000313" key="4">
    <source>
        <dbReference type="Proteomes" id="UP000305222"/>
    </source>
</evidence>
<evidence type="ECO:0000256" key="1">
    <source>
        <dbReference type="ARBA" id="ARBA00022450"/>
    </source>
</evidence>
<dbReference type="GO" id="GO:0031177">
    <property type="term" value="F:phosphopantetheine binding"/>
    <property type="evidence" value="ECO:0007669"/>
    <property type="project" value="TreeGrafter"/>
</dbReference>
<dbReference type="InterPro" id="IPR045851">
    <property type="entry name" value="AMP-bd_C_sf"/>
</dbReference>
<dbReference type="GO" id="GO:0005829">
    <property type="term" value="C:cytosol"/>
    <property type="evidence" value="ECO:0007669"/>
    <property type="project" value="TreeGrafter"/>
</dbReference>
<evidence type="ECO:0000256" key="2">
    <source>
        <dbReference type="ARBA" id="ARBA00022553"/>
    </source>
</evidence>
<dbReference type="GO" id="GO:0043041">
    <property type="term" value="P:amino acid activation for nonribosomal peptide biosynthetic process"/>
    <property type="evidence" value="ECO:0007669"/>
    <property type="project" value="TreeGrafter"/>
</dbReference>
<dbReference type="EMBL" id="SZON01002899">
    <property type="protein sequence ID" value="TKI83203.1"/>
    <property type="molecule type" value="Genomic_DNA"/>
</dbReference>
<sequence>RAYILNQDYYPVPIGVTGELYIAGAGVGRGYINKSDLTDEKFMSDPFIPGEKMYKTGDLTRWLSNGDIEYIGRVDHQVKVKGVRVEPDEIKNHILNHKSIENAIVVAKQNQSNESY</sequence>
<dbReference type="FunFam" id="2.30.38.10:FF:000001">
    <property type="entry name" value="Non-ribosomal peptide synthetase PvdI"/>
    <property type="match status" value="1"/>
</dbReference>